<accession>A0A840MWT2</accession>
<gene>
    <name evidence="1" type="ORF">HNQ36_002753</name>
</gene>
<dbReference type="Gene3D" id="3.40.50.450">
    <property type="match status" value="1"/>
</dbReference>
<dbReference type="AlphaFoldDB" id="A0A840MWT2"/>
<dbReference type="EMBL" id="JACHIJ010000003">
    <property type="protein sequence ID" value="MBB5052779.1"/>
    <property type="molecule type" value="Genomic_DNA"/>
</dbReference>
<comment type="caution">
    <text evidence="1">The sequence shown here is derived from an EMBL/GenBank/DDBJ whole genome shotgun (WGS) entry which is preliminary data.</text>
</comment>
<dbReference type="SUPFAM" id="SSF102405">
    <property type="entry name" value="MCP/YpsA-like"/>
    <property type="match status" value="1"/>
</dbReference>
<evidence type="ECO:0000313" key="1">
    <source>
        <dbReference type="EMBL" id="MBB5052779.1"/>
    </source>
</evidence>
<protein>
    <recommendedName>
        <fullName evidence="3">DUF2493 domain-containing protein</fullName>
    </recommendedName>
</protein>
<dbReference type="Proteomes" id="UP000521227">
    <property type="component" value="Unassembled WGS sequence"/>
</dbReference>
<proteinExistence type="predicted"/>
<evidence type="ECO:0000313" key="2">
    <source>
        <dbReference type="Proteomes" id="UP000521227"/>
    </source>
</evidence>
<evidence type="ECO:0008006" key="3">
    <source>
        <dbReference type="Google" id="ProtNLM"/>
    </source>
</evidence>
<name>A0A840MWT2_9BRAD</name>
<reference evidence="1 2" key="1">
    <citation type="submission" date="2020-08" db="EMBL/GenBank/DDBJ databases">
        <title>Genomic Encyclopedia of Type Strains, Phase IV (KMG-IV): sequencing the most valuable type-strain genomes for metagenomic binning, comparative biology and taxonomic classification.</title>
        <authorList>
            <person name="Goeker M."/>
        </authorList>
    </citation>
    <scope>NUCLEOTIDE SEQUENCE [LARGE SCALE GENOMIC DNA]</scope>
    <source>
        <strain evidence="1 2">DSM 17498</strain>
    </source>
</reference>
<organism evidence="1 2">
    <name type="scientific">Afipia massiliensis</name>
    <dbReference type="NCBI Taxonomy" id="211460"/>
    <lineage>
        <taxon>Bacteria</taxon>
        <taxon>Pseudomonadati</taxon>
        <taxon>Pseudomonadota</taxon>
        <taxon>Alphaproteobacteria</taxon>
        <taxon>Hyphomicrobiales</taxon>
        <taxon>Nitrobacteraceae</taxon>
        <taxon>Afipia</taxon>
    </lineage>
</organism>
<sequence>MQVGITGHQDRRGIDWDWVGNALRAELRSRRGVTKALSSLAAGSDQVFARAALSIGIPVMAVIPMDGYERFFAPEARKEYEDLVSQCEVKVLNWVGDERAGFFAAGKFIVDNSDLLFAVWDGEESKGLGGTANVVTFAVRASRQVVHFNPITKRVVIMTEDGHG</sequence>
<dbReference type="RefSeq" id="WP_184085854.1">
    <property type="nucleotide sequence ID" value="NZ_JACHIJ010000003.1"/>
</dbReference>